<evidence type="ECO:0000259" key="7">
    <source>
        <dbReference type="Pfam" id="PF18052"/>
    </source>
</evidence>
<dbReference type="GO" id="GO:0009626">
    <property type="term" value="P:plant-type hypersensitive response"/>
    <property type="evidence" value="ECO:0007669"/>
    <property type="project" value="UniProtKB-ARBA"/>
</dbReference>
<dbReference type="Gene3D" id="1.10.8.430">
    <property type="entry name" value="Helical domain of apoptotic protease-activating factors"/>
    <property type="match status" value="1"/>
</dbReference>
<reference evidence="9 10" key="1">
    <citation type="submission" date="2024-02" db="EMBL/GenBank/DDBJ databases">
        <title>High-quality chromosome-scale genome assembly of Pensacola bahiagrass (Paspalum notatum Flugge var. saurae).</title>
        <authorList>
            <person name="Vega J.M."/>
            <person name="Podio M."/>
            <person name="Orjuela J."/>
            <person name="Siena L.A."/>
            <person name="Pessino S.C."/>
            <person name="Combes M.C."/>
            <person name="Mariac C."/>
            <person name="Albertini E."/>
            <person name="Pupilli F."/>
            <person name="Ortiz J.P.A."/>
            <person name="Leblanc O."/>
        </authorList>
    </citation>
    <scope>NUCLEOTIDE SEQUENCE [LARGE SCALE GENOMIC DNA]</scope>
    <source>
        <strain evidence="9">R1</strain>
        <tissue evidence="9">Leaf</tissue>
    </source>
</reference>
<dbReference type="InterPro" id="IPR055414">
    <property type="entry name" value="LRR_R13L4/SHOC2-like"/>
</dbReference>
<evidence type="ECO:0000256" key="1">
    <source>
        <dbReference type="ARBA" id="ARBA00008894"/>
    </source>
</evidence>
<organism evidence="9 10">
    <name type="scientific">Paspalum notatum var. saurae</name>
    <dbReference type="NCBI Taxonomy" id="547442"/>
    <lineage>
        <taxon>Eukaryota</taxon>
        <taxon>Viridiplantae</taxon>
        <taxon>Streptophyta</taxon>
        <taxon>Embryophyta</taxon>
        <taxon>Tracheophyta</taxon>
        <taxon>Spermatophyta</taxon>
        <taxon>Magnoliopsida</taxon>
        <taxon>Liliopsida</taxon>
        <taxon>Poales</taxon>
        <taxon>Poaceae</taxon>
        <taxon>PACMAD clade</taxon>
        <taxon>Panicoideae</taxon>
        <taxon>Andropogonodae</taxon>
        <taxon>Paspaleae</taxon>
        <taxon>Paspalinae</taxon>
        <taxon>Paspalum</taxon>
    </lineage>
</organism>
<evidence type="ECO:0000256" key="5">
    <source>
        <dbReference type="ARBA" id="ARBA00022821"/>
    </source>
</evidence>
<gene>
    <name evidence="9" type="ORF">U9M48_000325</name>
</gene>
<dbReference type="InterPro" id="IPR027417">
    <property type="entry name" value="P-loop_NTPase"/>
</dbReference>
<dbReference type="Proteomes" id="UP001341281">
    <property type="component" value="Chromosome 01"/>
</dbReference>
<dbReference type="Pfam" id="PF18052">
    <property type="entry name" value="Rx_N"/>
    <property type="match status" value="1"/>
</dbReference>
<dbReference type="FunFam" id="1.10.10.10:FF:000322">
    <property type="entry name" value="Probable disease resistance protein At1g63360"/>
    <property type="match status" value="1"/>
</dbReference>
<dbReference type="GO" id="GO:0002758">
    <property type="term" value="P:innate immune response-activating signaling pathway"/>
    <property type="evidence" value="ECO:0007669"/>
    <property type="project" value="UniProtKB-ARBA"/>
</dbReference>
<feature type="domain" description="Disease resistance R13L4/SHOC-2-like LRR" evidence="8">
    <location>
        <begin position="462"/>
        <end position="733"/>
    </location>
</feature>
<keyword evidence="3" id="KW-0677">Repeat</keyword>
<dbReference type="PANTHER" id="PTHR23155:SF1228">
    <property type="entry name" value="NB-ARC DOMAIN CONTAINING PROTEIN, EXPRESSED"/>
    <property type="match status" value="1"/>
</dbReference>
<dbReference type="Gene3D" id="3.80.10.10">
    <property type="entry name" value="Ribonuclease Inhibitor"/>
    <property type="match status" value="1"/>
</dbReference>
<evidence type="ECO:0000313" key="9">
    <source>
        <dbReference type="EMBL" id="WVZ48935.1"/>
    </source>
</evidence>
<evidence type="ECO:0000256" key="2">
    <source>
        <dbReference type="ARBA" id="ARBA00022614"/>
    </source>
</evidence>
<dbReference type="PANTHER" id="PTHR23155">
    <property type="entry name" value="DISEASE RESISTANCE PROTEIN RP"/>
    <property type="match status" value="1"/>
</dbReference>
<dbReference type="Pfam" id="PF23598">
    <property type="entry name" value="LRR_14"/>
    <property type="match status" value="1"/>
</dbReference>
<dbReference type="InterPro" id="IPR032675">
    <property type="entry name" value="LRR_dom_sf"/>
</dbReference>
<evidence type="ECO:0000256" key="3">
    <source>
        <dbReference type="ARBA" id="ARBA00022737"/>
    </source>
</evidence>
<dbReference type="InterPro" id="IPR038005">
    <property type="entry name" value="RX-like_CC"/>
</dbReference>
<dbReference type="Gene3D" id="1.20.5.4130">
    <property type="match status" value="1"/>
</dbReference>
<name>A0AAQ3PGP3_PASNO</name>
<accession>A0AAQ3PGP3</accession>
<evidence type="ECO:0000259" key="8">
    <source>
        <dbReference type="Pfam" id="PF23598"/>
    </source>
</evidence>
<dbReference type="InterPro" id="IPR036388">
    <property type="entry name" value="WH-like_DNA-bd_sf"/>
</dbReference>
<evidence type="ECO:0000256" key="4">
    <source>
        <dbReference type="ARBA" id="ARBA00022741"/>
    </source>
</evidence>
<keyword evidence="6" id="KW-0175">Coiled coil</keyword>
<dbReference type="InterPro" id="IPR041118">
    <property type="entry name" value="Rx_N"/>
</dbReference>
<evidence type="ECO:0000256" key="6">
    <source>
        <dbReference type="ARBA" id="ARBA00023054"/>
    </source>
</evidence>
<proteinExistence type="inferred from homology"/>
<dbReference type="InterPro" id="IPR042197">
    <property type="entry name" value="Apaf_helical"/>
</dbReference>
<comment type="similarity">
    <text evidence="1">Belongs to the disease resistance NB-LRR family.</text>
</comment>
<feature type="domain" description="Disease resistance N-terminal" evidence="7">
    <location>
        <begin position="41"/>
        <end position="75"/>
    </location>
</feature>
<keyword evidence="4" id="KW-0547">Nucleotide-binding</keyword>
<dbReference type="SUPFAM" id="SSF52540">
    <property type="entry name" value="P-loop containing nucleoside triphosphate hydrolases"/>
    <property type="match status" value="1"/>
</dbReference>
<keyword evidence="10" id="KW-1185">Reference proteome</keyword>
<dbReference type="GO" id="GO:0042742">
    <property type="term" value="P:defense response to bacterium"/>
    <property type="evidence" value="ECO:0007669"/>
    <property type="project" value="UniProtKB-ARBA"/>
</dbReference>
<dbReference type="Gene3D" id="1.10.10.10">
    <property type="entry name" value="Winged helix-like DNA-binding domain superfamily/Winged helix DNA-binding domain"/>
    <property type="match status" value="1"/>
</dbReference>
<evidence type="ECO:0000313" key="10">
    <source>
        <dbReference type="Proteomes" id="UP001341281"/>
    </source>
</evidence>
<keyword evidence="2" id="KW-0433">Leucine-rich repeat</keyword>
<dbReference type="InterPro" id="IPR044974">
    <property type="entry name" value="Disease_R_plants"/>
</dbReference>
<dbReference type="AlphaFoldDB" id="A0AAQ3PGP3"/>
<evidence type="ECO:0008006" key="11">
    <source>
        <dbReference type="Google" id="ProtNLM"/>
    </source>
</evidence>
<dbReference type="SUPFAM" id="SSF52047">
    <property type="entry name" value="RNI-like"/>
    <property type="match status" value="1"/>
</dbReference>
<protein>
    <recommendedName>
        <fullName evidence="11">NB-ARC domain-containing protein</fullName>
    </recommendedName>
</protein>
<sequence>MADVVMGAMCSLVPKLGKLIKEEYNLQTGVKKRVARVPCDQLDEQVNLWVGEIRESSYDMEDVLDTFLVRAHGDDFAEQESFLKRLGEKMIKMFQNRKTHHKISVDVEDIMSHLDEVMKRYHRYKVNDIIVMPTTTSTVVDPRLAAMYNKVNTLLASINQAGSSYPCCRPRNGMTNSICFGNRWVRQDHSCQSFVFDKLKGDYDCGAFVPIGQNPDLKKVFKDILIDLDRQRYLQFSTTVLDERQLIDELRGFFLYWETIRLAFDDDNNCGGRIIITTRKLEIATRADEVYKLQHLTNNLSWKLFYKRISGDEIRHVDKLPDEISNKILKKCGGIPLAIITMASLLVGKPRDKWPELYKSIGFGCKDYKEEGNIVMRILSFSYYDMPSHLRTRLLYLTAFLEDSVIHKDVLVWMWVAEGFVHEEQGIWLFETGEGYFNDLINRSLIQSMESNSGDGTILGCRVHDMHNRTIDHAHQASIFDDLRKVRSFCAHGYLSLRKTLTDKVPEEIGGLRFLQTLDLWGSIIVETPSSSSLPTQLVCLRITFDDTSDNAAVASVERLTSLEELSIGVIPWNCRNRRWLVKELGNLRELRVLNATIFTNDKECKKELVESLRHLHKLQHLEIEGYAYYNRPMWETPGLMLPSHLRHLAVHGIILSKLPPCINPLCVPNLSHLHLSLGAMHEQDLKIIGSLPELIFLELELLWHSATIRNIISDIEAVYFPKLRCFRLARSMVLFVANKEDKSTWDEELVKEIFWEEDAELILSLTVH</sequence>
<dbReference type="GO" id="GO:0043531">
    <property type="term" value="F:ADP binding"/>
    <property type="evidence" value="ECO:0007669"/>
    <property type="project" value="InterPro"/>
</dbReference>
<dbReference type="CDD" id="cd14798">
    <property type="entry name" value="RX-CC_like"/>
    <property type="match status" value="1"/>
</dbReference>
<keyword evidence="5" id="KW-0611">Plant defense</keyword>
<dbReference type="EMBL" id="CP144745">
    <property type="protein sequence ID" value="WVZ48935.1"/>
    <property type="molecule type" value="Genomic_DNA"/>
</dbReference>